<sequence>MVSTALRATWDADVAAIAAQDLPWQQLSGARVLVTGAGGFLGGYLARTLLGLHALGKVDAPVQVVGMVRNAERAQTRLSDLFSSPHFSPLVWDLNTLGVPDTGPLNYVLHAASQASPRFYGSDPIGTLLPNTIGTAALLEALRRSPTPQGFLFVSSSEVYGSVIGDTTLTETSYGSVDPATVRACYAESKRMGETMCLAWHQQHGIPTFIARPFHTYGPGLQANDGRVFADFVFNVLRGENIVMHSDGSARRAFCYATDAISGFFSILLQGTPTQAYNVANPAGELSVMELAELLVGLYPEKQLAVDRRHTPQTPGYIPSAYSRLIPDVTKLQSLGWTAQITPETGFRRMIEAYK</sequence>
<dbReference type="SUPFAM" id="SSF51735">
    <property type="entry name" value="NAD(P)-binding Rossmann-fold domains"/>
    <property type="match status" value="1"/>
</dbReference>
<evidence type="ECO:0000313" key="7">
    <source>
        <dbReference type="Proteomes" id="UP001596001"/>
    </source>
</evidence>
<feature type="domain" description="NAD-dependent epimerase/dehydratase" evidence="5">
    <location>
        <begin position="32"/>
        <end position="280"/>
    </location>
</feature>
<dbReference type="InterPro" id="IPR036291">
    <property type="entry name" value="NAD(P)-bd_dom_sf"/>
</dbReference>
<dbReference type="Proteomes" id="UP001596001">
    <property type="component" value="Unassembled WGS sequence"/>
</dbReference>
<dbReference type="InterPro" id="IPR044516">
    <property type="entry name" value="UXS-like"/>
</dbReference>
<proteinExistence type="predicted"/>
<dbReference type="PANTHER" id="PTHR43078:SF6">
    <property type="entry name" value="UDP-GLUCURONIC ACID DECARBOXYLASE 1"/>
    <property type="match status" value="1"/>
</dbReference>
<accession>A0ABV9Q8B3</accession>
<gene>
    <name evidence="6" type="ORF">ACFO6X_00350</name>
</gene>
<keyword evidence="7" id="KW-1185">Reference proteome</keyword>
<dbReference type="EMBL" id="JBHSHJ010000001">
    <property type="protein sequence ID" value="MFC4787450.1"/>
    <property type="molecule type" value="Genomic_DNA"/>
</dbReference>
<keyword evidence="3" id="KW-0520">NAD</keyword>
<dbReference type="RefSeq" id="WP_382428917.1">
    <property type="nucleotide sequence ID" value="NZ_JBHSHJ010000001.1"/>
</dbReference>
<evidence type="ECO:0000256" key="1">
    <source>
        <dbReference type="ARBA" id="ARBA00001911"/>
    </source>
</evidence>
<protein>
    <submittedName>
        <fullName evidence="6">NAD-dependent epimerase/dehydratase family protein</fullName>
    </submittedName>
</protein>
<dbReference type="PANTHER" id="PTHR43078">
    <property type="entry name" value="UDP-GLUCURONIC ACID DECARBOXYLASE-RELATED"/>
    <property type="match status" value="1"/>
</dbReference>
<comment type="cofactor">
    <cofactor evidence="1">
        <name>NAD(+)</name>
        <dbReference type="ChEBI" id="CHEBI:57540"/>
    </cofactor>
</comment>
<dbReference type="Gene3D" id="3.40.50.720">
    <property type="entry name" value="NAD(P)-binding Rossmann-like Domain"/>
    <property type="match status" value="1"/>
</dbReference>
<dbReference type="InterPro" id="IPR001509">
    <property type="entry name" value="Epimerase_deHydtase"/>
</dbReference>
<evidence type="ECO:0000256" key="3">
    <source>
        <dbReference type="ARBA" id="ARBA00023027"/>
    </source>
</evidence>
<dbReference type="Pfam" id="PF01370">
    <property type="entry name" value="Epimerase"/>
    <property type="match status" value="1"/>
</dbReference>
<keyword evidence="2" id="KW-0210">Decarboxylase</keyword>
<evidence type="ECO:0000256" key="4">
    <source>
        <dbReference type="ARBA" id="ARBA00023239"/>
    </source>
</evidence>
<organism evidence="6 7">
    <name type="scientific">Giesbergeria sinuosa</name>
    <dbReference type="NCBI Taxonomy" id="80883"/>
    <lineage>
        <taxon>Bacteria</taxon>
        <taxon>Pseudomonadati</taxon>
        <taxon>Pseudomonadota</taxon>
        <taxon>Betaproteobacteria</taxon>
        <taxon>Burkholderiales</taxon>
        <taxon>Comamonadaceae</taxon>
        <taxon>Giesbergeria</taxon>
    </lineage>
</organism>
<name>A0ABV9Q8B3_9BURK</name>
<comment type="caution">
    <text evidence="6">The sequence shown here is derived from an EMBL/GenBank/DDBJ whole genome shotgun (WGS) entry which is preliminary data.</text>
</comment>
<reference evidence="7" key="1">
    <citation type="journal article" date="2019" name="Int. J. Syst. Evol. Microbiol.">
        <title>The Global Catalogue of Microorganisms (GCM) 10K type strain sequencing project: providing services to taxonomists for standard genome sequencing and annotation.</title>
        <authorList>
            <consortium name="The Broad Institute Genomics Platform"/>
            <consortium name="The Broad Institute Genome Sequencing Center for Infectious Disease"/>
            <person name="Wu L."/>
            <person name="Ma J."/>
        </authorList>
    </citation>
    <scope>NUCLEOTIDE SEQUENCE [LARGE SCALE GENOMIC DNA]</scope>
    <source>
        <strain evidence="7">CCUG 49452</strain>
    </source>
</reference>
<evidence type="ECO:0000313" key="6">
    <source>
        <dbReference type="EMBL" id="MFC4787450.1"/>
    </source>
</evidence>
<evidence type="ECO:0000256" key="2">
    <source>
        <dbReference type="ARBA" id="ARBA00022793"/>
    </source>
</evidence>
<keyword evidence="4" id="KW-0456">Lyase</keyword>
<evidence type="ECO:0000259" key="5">
    <source>
        <dbReference type="Pfam" id="PF01370"/>
    </source>
</evidence>